<dbReference type="EMBL" id="IACF01003246">
    <property type="protein sequence ID" value="LAB68869.1"/>
    <property type="molecule type" value="mRNA"/>
</dbReference>
<accession>A0A2P2I4C3</accession>
<dbReference type="AlphaFoldDB" id="A0A2P2I4C3"/>
<comment type="similarity">
    <text evidence="1 3">Belongs to the peroxin-16 family.</text>
</comment>
<evidence type="ECO:0000313" key="5">
    <source>
        <dbReference type="EMBL" id="LAB68869.1"/>
    </source>
</evidence>
<reference evidence="5" key="1">
    <citation type="journal article" date="2018" name="Biosci. Biotechnol. Biochem.">
        <title>Polysaccharide hydrolase of the hadal zone amphipods Hirondellea gigas.</title>
        <authorList>
            <person name="Kobayashi H."/>
            <person name="Nagahama T."/>
            <person name="Arai W."/>
            <person name="Sasagawa Y."/>
            <person name="Umeda M."/>
            <person name="Hayashi T."/>
            <person name="Nikaido I."/>
            <person name="Watanabe H."/>
            <person name="Oguri K."/>
            <person name="Kitazato H."/>
            <person name="Fujioka K."/>
            <person name="Kido Y."/>
            <person name="Takami H."/>
        </authorList>
    </citation>
    <scope>NUCLEOTIDE SEQUENCE</scope>
    <source>
        <tissue evidence="5">Whole body</tissue>
    </source>
</reference>
<proteinExistence type="evidence at transcript level"/>
<dbReference type="InterPro" id="IPR013919">
    <property type="entry name" value="Pex16"/>
</dbReference>
<comment type="subcellular location">
    <subcellularLocation>
        <location evidence="3">Peroxisome membrane</location>
    </subcellularLocation>
</comment>
<sequence length="358" mass="40559">MCEENEQSSWRSPCYPDQVDKLLKQYKKWVLTNPQSLSEIEALVKWGSYFLAGRFVHSSLLCEIVYSGSRLFELFNDCLLKGKLPHLSLQQENRIKVLLTVLESVEVVIEVGATQFWGEKGKWAVVATIQLIKLMWRLVLLLRDQLKLVPSPAIVPLDRKNVSSATAAFDHSNSLGPHNITFQTLNTPDSTRLPHSGLVMKTLSSASPPHLRNYLPSPPPATVTPPAPAPPLTSRTSRQLLAEVLHVFRPVSHLGSLYMFGQKSWLPYLFSLFMDASSLHLHRGALLTPHEREELSRRQRSILLYLLRSPAYQSVTEQRLNALFAGVGTSVPFTRNISDSLRQYLQHWQTVYCHSWGI</sequence>
<keyword evidence="3" id="KW-0962">Peroxisome biogenesis</keyword>
<protein>
    <recommendedName>
        <fullName evidence="2 3">Peroxisomal membrane protein PEX16</fullName>
    </recommendedName>
</protein>
<dbReference type="GO" id="GO:0005778">
    <property type="term" value="C:peroxisomal membrane"/>
    <property type="evidence" value="ECO:0007669"/>
    <property type="project" value="UniProtKB-SubCell"/>
</dbReference>
<name>A0A2P2I4C3_9CRUS</name>
<evidence type="ECO:0000256" key="4">
    <source>
        <dbReference type="SAM" id="MobiDB-lite"/>
    </source>
</evidence>
<evidence type="ECO:0000256" key="1">
    <source>
        <dbReference type="ARBA" id="ARBA00009505"/>
    </source>
</evidence>
<feature type="compositionally biased region" description="Pro residues" evidence="4">
    <location>
        <begin position="216"/>
        <end position="231"/>
    </location>
</feature>
<evidence type="ECO:0000256" key="2">
    <source>
        <dbReference type="ARBA" id="ARBA00018577"/>
    </source>
</evidence>
<feature type="region of interest" description="Disordered" evidence="4">
    <location>
        <begin position="213"/>
        <end position="233"/>
    </location>
</feature>
<evidence type="ECO:0000256" key="3">
    <source>
        <dbReference type="RuleBase" id="RU365003"/>
    </source>
</evidence>
<organism evidence="5">
    <name type="scientific">Hirondellea gigas</name>
    <dbReference type="NCBI Taxonomy" id="1518452"/>
    <lineage>
        <taxon>Eukaryota</taxon>
        <taxon>Metazoa</taxon>
        <taxon>Ecdysozoa</taxon>
        <taxon>Arthropoda</taxon>
        <taxon>Crustacea</taxon>
        <taxon>Multicrustacea</taxon>
        <taxon>Malacostraca</taxon>
        <taxon>Eumalacostraca</taxon>
        <taxon>Peracarida</taxon>
        <taxon>Amphipoda</taxon>
        <taxon>Amphilochidea</taxon>
        <taxon>Lysianassida</taxon>
        <taxon>Lysianassidira</taxon>
        <taxon>Lysianassoidea</taxon>
        <taxon>Lysianassidae</taxon>
        <taxon>Hirondellea</taxon>
    </lineage>
</organism>
<dbReference type="Pfam" id="PF08610">
    <property type="entry name" value="Pex16"/>
    <property type="match status" value="1"/>
</dbReference>
<keyword evidence="3" id="KW-0576">Peroxisome</keyword>
<dbReference type="PANTHER" id="PTHR13299">
    <property type="entry name" value="PEROXISOMAL MEMBRANE PROTEIN PEX16"/>
    <property type="match status" value="1"/>
</dbReference>
<dbReference type="GO" id="GO:0007031">
    <property type="term" value="P:peroxisome organization"/>
    <property type="evidence" value="ECO:0007669"/>
    <property type="project" value="UniProtKB-KW"/>
</dbReference>
<dbReference type="PANTHER" id="PTHR13299:SF0">
    <property type="entry name" value="PEROXISOMAL MEMBRANE PROTEIN PEX16"/>
    <property type="match status" value="1"/>
</dbReference>